<dbReference type="OrthoDB" id="4654311at2"/>
<dbReference type="Pfam" id="PF06441">
    <property type="entry name" value="EHN"/>
    <property type="match status" value="1"/>
</dbReference>
<reference evidence="5 6" key="1">
    <citation type="submission" date="2019-03" db="EMBL/GenBank/DDBJ databases">
        <title>Genomic Encyclopedia of Type Strains, Phase III (KMG-III): the genomes of soil and plant-associated and newly described type strains.</title>
        <authorList>
            <person name="Whitman W."/>
        </authorList>
    </citation>
    <scope>NUCLEOTIDE SEQUENCE [LARGE SCALE GENOMIC DNA]</scope>
    <source>
        <strain evidence="5 6">VKM Ac-2527</strain>
    </source>
</reference>
<gene>
    <name evidence="5" type="ORF">EV643_12314</name>
</gene>
<sequence>MNTSEIRPFRIDIPQAEVEDLRTRLTIARWPDPAPGAATDFSRGVPLDYLKDLAAYWANDYDWRAAEARLNAYPQFLTEIDGQTIHFIHVRSAEADATPLLMTHGYPGSIGEFLDLIDPLTDPVAHGGSAEDAFHVVIPSIPGFGFSTPVSSAGWEVARTTAAFAELMSRLGYSQYGAHGGDVGAGVTGRLAATHPDQVIGTLVNSDRGSLGLAGEQFPIPDHLNEDERAVIATERESWQAERGYLDLQSHRPETIAAALTDSPVGQLAWIAEKFATWTNPAAATPDEAVDRDQLLTNISLYWFTRSGASAARFLWEAMHSGLDWVAPSAVPSGWSVFNTSPVLRRMMDPDEKMPFWADHSEGGHFAAMEAPELLVEDLRAFFRLVNR</sequence>
<comment type="similarity">
    <text evidence="1">Belongs to the peptidase S33 family.</text>
</comment>
<dbReference type="EMBL" id="SNWQ01000023">
    <property type="protein sequence ID" value="TDO35208.1"/>
    <property type="molecule type" value="Genomic_DNA"/>
</dbReference>
<evidence type="ECO:0000256" key="2">
    <source>
        <dbReference type="ARBA" id="ARBA00022797"/>
    </source>
</evidence>
<dbReference type="PANTHER" id="PTHR21661:SF35">
    <property type="entry name" value="EPOXIDE HYDROLASE"/>
    <property type="match status" value="1"/>
</dbReference>
<dbReference type="InterPro" id="IPR000639">
    <property type="entry name" value="Epox_hydrolase-like"/>
</dbReference>
<name>A0A4V3C6U4_9ACTN</name>
<keyword evidence="2" id="KW-0058">Aromatic hydrocarbons catabolism</keyword>
<organism evidence="5 6">
    <name type="scientific">Kribbella caucasensis</name>
    <dbReference type="NCBI Taxonomy" id="2512215"/>
    <lineage>
        <taxon>Bacteria</taxon>
        <taxon>Bacillati</taxon>
        <taxon>Actinomycetota</taxon>
        <taxon>Actinomycetes</taxon>
        <taxon>Propionibacteriales</taxon>
        <taxon>Kribbellaceae</taxon>
        <taxon>Kribbella</taxon>
    </lineage>
</organism>
<evidence type="ECO:0000256" key="1">
    <source>
        <dbReference type="ARBA" id="ARBA00010088"/>
    </source>
</evidence>
<dbReference type="PIRSF" id="PIRSF001112">
    <property type="entry name" value="Epoxide_hydrolase"/>
    <property type="match status" value="1"/>
</dbReference>
<dbReference type="PRINTS" id="PR00412">
    <property type="entry name" value="EPOXHYDRLASE"/>
</dbReference>
<evidence type="ECO:0000313" key="5">
    <source>
        <dbReference type="EMBL" id="TDO35208.1"/>
    </source>
</evidence>
<dbReference type="PANTHER" id="PTHR21661">
    <property type="entry name" value="EPOXIDE HYDROLASE 1-RELATED"/>
    <property type="match status" value="1"/>
</dbReference>
<keyword evidence="3" id="KW-0378">Hydrolase</keyword>
<dbReference type="GO" id="GO:0097176">
    <property type="term" value="P:epoxide metabolic process"/>
    <property type="evidence" value="ECO:0007669"/>
    <property type="project" value="TreeGrafter"/>
</dbReference>
<evidence type="ECO:0000256" key="3">
    <source>
        <dbReference type="ARBA" id="ARBA00022801"/>
    </source>
</evidence>
<dbReference type="GO" id="GO:0004301">
    <property type="term" value="F:epoxide hydrolase activity"/>
    <property type="evidence" value="ECO:0007669"/>
    <property type="project" value="TreeGrafter"/>
</dbReference>
<dbReference type="Proteomes" id="UP000295388">
    <property type="component" value="Unassembled WGS sequence"/>
</dbReference>
<evidence type="ECO:0000259" key="4">
    <source>
        <dbReference type="Pfam" id="PF06441"/>
    </source>
</evidence>
<dbReference type="Gene3D" id="3.40.50.1820">
    <property type="entry name" value="alpha/beta hydrolase"/>
    <property type="match status" value="1"/>
</dbReference>
<keyword evidence="6" id="KW-1185">Reference proteome</keyword>
<evidence type="ECO:0000313" key="6">
    <source>
        <dbReference type="Proteomes" id="UP000295388"/>
    </source>
</evidence>
<protein>
    <submittedName>
        <fullName evidence="5">Pimeloyl-ACP methyl ester carboxylesterase</fullName>
    </submittedName>
</protein>
<feature type="domain" description="Epoxide hydrolase N-terminal" evidence="4">
    <location>
        <begin position="6"/>
        <end position="113"/>
    </location>
</feature>
<dbReference type="InterPro" id="IPR016292">
    <property type="entry name" value="Epoxide_hydrolase"/>
</dbReference>
<dbReference type="InterPro" id="IPR010497">
    <property type="entry name" value="Epoxide_hydro_N"/>
</dbReference>
<dbReference type="AlphaFoldDB" id="A0A4V3C6U4"/>
<accession>A0A4V3C6U4</accession>
<dbReference type="RefSeq" id="WP_133804503.1">
    <property type="nucleotide sequence ID" value="NZ_SNWQ01000023.1"/>
</dbReference>
<dbReference type="SUPFAM" id="SSF53474">
    <property type="entry name" value="alpha/beta-Hydrolases"/>
    <property type="match status" value="1"/>
</dbReference>
<proteinExistence type="inferred from homology"/>
<comment type="caution">
    <text evidence="5">The sequence shown here is derived from an EMBL/GenBank/DDBJ whole genome shotgun (WGS) entry which is preliminary data.</text>
</comment>
<dbReference type="InterPro" id="IPR029058">
    <property type="entry name" value="AB_hydrolase_fold"/>
</dbReference>